<feature type="transmembrane region" description="Helical" evidence="2">
    <location>
        <begin position="92"/>
        <end position="113"/>
    </location>
</feature>
<feature type="transmembrane region" description="Helical" evidence="2">
    <location>
        <begin position="12"/>
        <end position="32"/>
    </location>
</feature>
<dbReference type="OrthoDB" id="237567at68525"/>
<keyword evidence="2" id="KW-0472">Membrane</keyword>
<organism evidence="3 4">
    <name type="scientific">Corallococcus sicarius</name>
    <dbReference type="NCBI Taxonomy" id="2316726"/>
    <lineage>
        <taxon>Bacteria</taxon>
        <taxon>Pseudomonadati</taxon>
        <taxon>Myxococcota</taxon>
        <taxon>Myxococcia</taxon>
        <taxon>Myxococcales</taxon>
        <taxon>Cystobacterineae</taxon>
        <taxon>Myxococcaceae</taxon>
        <taxon>Corallococcus</taxon>
    </lineage>
</organism>
<dbReference type="AlphaFoldDB" id="A0A3A8NJU6"/>
<evidence type="ECO:0000256" key="1">
    <source>
        <dbReference type="SAM" id="MobiDB-lite"/>
    </source>
</evidence>
<evidence type="ECO:0000313" key="3">
    <source>
        <dbReference type="EMBL" id="RKH43829.1"/>
    </source>
</evidence>
<evidence type="ECO:0000256" key="2">
    <source>
        <dbReference type="SAM" id="Phobius"/>
    </source>
</evidence>
<evidence type="ECO:0000313" key="4">
    <source>
        <dbReference type="Proteomes" id="UP000273405"/>
    </source>
</evidence>
<evidence type="ECO:0008006" key="5">
    <source>
        <dbReference type="Google" id="ProtNLM"/>
    </source>
</evidence>
<reference evidence="4" key="1">
    <citation type="submission" date="2018-09" db="EMBL/GenBank/DDBJ databases">
        <authorList>
            <person name="Livingstone P.G."/>
            <person name="Whitworth D.E."/>
        </authorList>
    </citation>
    <scope>NUCLEOTIDE SEQUENCE [LARGE SCALE GENOMIC DNA]</scope>
    <source>
        <strain evidence="4">CA040B</strain>
    </source>
</reference>
<comment type="caution">
    <text evidence="3">The sequence shown here is derived from an EMBL/GenBank/DDBJ whole genome shotgun (WGS) entry which is preliminary data.</text>
</comment>
<keyword evidence="4" id="KW-1185">Reference proteome</keyword>
<protein>
    <recommendedName>
        <fullName evidence="5">Glycosyltransferase RgtA/B/C/D-like domain-containing protein</fullName>
    </recommendedName>
</protein>
<feature type="transmembrane region" description="Helical" evidence="2">
    <location>
        <begin position="177"/>
        <end position="195"/>
    </location>
</feature>
<keyword evidence="2" id="KW-0812">Transmembrane</keyword>
<dbReference type="EMBL" id="RAWG01000060">
    <property type="protein sequence ID" value="RKH43829.1"/>
    <property type="molecule type" value="Genomic_DNA"/>
</dbReference>
<feature type="region of interest" description="Disordered" evidence="1">
    <location>
        <begin position="302"/>
        <end position="322"/>
    </location>
</feature>
<gene>
    <name evidence="3" type="ORF">D7X12_12100</name>
</gene>
<accession>A0A3A8NJU6</accession>
<keyword evidence="2" id="KW-1133">Transmembrane helix</keyword>
<name>A0A3A8NJU6_9BACT</name>
<proteinExistence type="predicted"/>
<dbReference type="Proteomes" id="UP000273405">
    <property type="component" value="Unassembled WGS sequence"/>
</dbReference>
<sequence length="322" mass="35579">MYKRQGQGRRAALTQALAFVGVALPLAALFLACNQAQTGSPWVTGYHAAIRYARDNDFRYFFFAPEYTKGEGFLYFFVDRSPLLAVGRAVMALFRLNVDAFGWPLGLLLACLARSAPARWLAASLAGLWVVHLPLADAGIDTFGPVHYAEAMLPLVLLTTDGLRTLWRWAWALGRPGLVPGAVGGLFVVCAAMYLPPRWGTLLRLARDIRGPTELVEREVSGRAVIFTGRPFAPACGGAPSRHFVLLRPNNSPDLDEDVLWVNHVSLARDREFARRYERPGLLLTVSRKDCQLRLVPLEEATEEQFPPAVAERPSDFPPPSP</sequence>
<dbReference type="PROSITE" id="PS51257">
    <property type="entry name" value="PROKAR_LIPOPROTEIN"/>
    <property type="match status" value="1"/>
</dbReference>